<comment type="caution">
    <text evidence="1">The sequence shown here is derived from an EMBL/GenBank/DDBJ whole genome shotgun (WGS) entry which is preliminary data.</text>
</comment>
<dbReference type="Pfam" id="PF03993">
    <property type="entry name" value="DUF349"/>
    <property type="match status" value="3"/>
</dbReference>
<proteinExistence type="predicted"/>
<evidence type="ECO:0000313" key="2">
    <source>
        <dbReference type="Proteomes" id="UP001185092"/>
    </source>
</evidence>
<sequence length="416" mass="48760">METNEYGIIKDGKVYLKAFLDYPERQIGEVKGSDESSLQYFVDRFEVAKGKVDELVNMIESATNKGSFLMKLVHLRKYLLEFDGLGDYTPLLETLNRYEQQIQELIDRNRIKNLEIKRALLLEAEAVKELKDWKEATEKFKDLKIRWLKTGSVGPDNQEVEQQFDEILNGFFEKKKEFYQEKQSLIKDKVSAYQDLVDKAEAFKESENLASAADELKKLQQQWKTLEPIPAKFRNELWEKFRAANDEVFNRLKKERQVERAQKQGETLTSMVERAEALAESTQNDHTSASEVNKLMSEWKKTLRFSKSTVDSKLMDRFYFACDKVTERGFVDKLCKSKFKGFDQKDKFEQDKLKLRILQDLYHRDQKDLDLFNENMDKFGLGGNEISSMLSGKHQVKERKVRVKKALIAELKSQLK</sequence>
<dbReference type="RefSeq" id="WP_309940065.1">
    <property type="nucleotide sequence ID" value="NZ_AP025305.1"/>
</dbReference>
<reference evidence="1" key="1">
    <citation type="submission" date="2023-07" db="EMBL/GenBank/DDBJ databases">
        <title>Genomic Encyclopedia of Type Strains, Phase IV (KMG-IV): sequencing the most valuable type-strain genomes for metagenomic binning, comparative biology and taxonomic classification.</title>
        <authorList>
            <person name="Goeker M."/>
        </authorList>
    </citation>
    <scope>NUCLEOTIDE SEQUENCE</scope>
    <source>
        <strain evidence="1">DSM 26174</strain>
    </source>
</reference>
<gene>
    <name evidence="1" type="ORF">HNQ88_003255</name>
</gene>
<keyword evidence="2" id="KW-1185">Reference proteome</keyword>
<dbReference type="AlphaFoldDB" id="A0AAE4BRG5"/>
<dbReference type="InterPro" id="IPR007139">
    <property type="entry name" value="DUF349"/>
</dbReference>
<dbReference type="EMBL" id="JAVDQD010000004">
    <property type="protein sequence ID" value="MDR6240189.1"/>
    <property type="molecule type" value="Genomic_DNA"/>
</dbReference>
<organism evidence="1 2">
    <name type="scientific">Aureibacter tunicatorum</name>
    <dbReference type="NCBI Taxonomy" id="866807"/>
    <lineage>
        <taxon>Bacteria</taxon>
        <taxon>Pseudomonadati</taxon>
        <taxon>Bacteroidota</taxon>
        <taxon>Cytophagia</taxon>
        <taxon>Cytophagales</taxon>
        <taxon>Persicobacteraceae</taxon>
        <taxon>Aureibacter</taxon>
    </lineage>
</organism>
<evidence type="ECO:0000313" key="1">
    <source>
        <dbReference type="EMBL" id="MDR6240189.1"/>
    </source>
</evidence>
<name>A0AAE4BRG5_9BACT</name>
<protein>
    <submittedName>
        <fullName evidence="1">Vacuolar-type H+-ATPase subunit I/STV1</fullName>
    </submittedName>
</protein>
<dbReference type="Proteomes" id="UP001185092">
    <property type="component" value="Unassembled WGS sequence"/>
</dbReference>
<accession>A0AAE4BRG5</accession>